<dbReference type="AlphaFoldDB" id="E0VHR9"/>
<dbReference type="STRING" id="121224.E0VHR9"/>
<evidence type="ECO:0000313" key="14">
    <source>
        <dbReference type="Proteomes" id="UP000009046"/>
    </source>
</evidence>
<evidence type="ECO:0000256" key="1">
    <source>
        <dbReference type="ARBA" id="ARBA00001933"/>
    </source>
</evidence>
<feature type="domain" description="Aminotransferase class I/classII large" evidence="11">
    <location>
        <begin position="77"/>
        <end position="456"/>
    </location>
</feature>
<dbReference type="CTD" id="8237385"/>
<proteinExistence type="inferred from homology"/>
<reference evidence="13" key="3">
    <citation type="submission" date="2021-02" db="UniProtKB">
        <authorList>
            <consortium name="EnsemblMetazoa"/>
        </authorList>
    </citation>
    <scope>IDENTIFICATION</scope>
    <source>
        <strain evidence="13">USDA</strain>
    </source>
</reference>
<dbReference type="Gene3D" id="3.90.1150.10">
    <property type="entry name" value="Aspartate Aminotransferase, domain 1"/>
    <property type="match status" value="1"/>
</dbReference>
<dbReference type="InterPro" id="IPR051326">
    <property type="entry name" value="Kynurenine-oxoglutarate_AT"/>
</dbReference>
<dbReference type="SUPFAM" id="SSF53383">
    <property type="entry name" value="PLP-dependent transferases"/>
    <property type="match status" value="1"/>
</dbReference>
<dbReference type="Gene3D" id="3.40.640.10">
    <property type="entry name" value="Type I PLP-dependent aspartate aminotransferase-like (Major domain)"/>
    <property type="match status" value="1"/>
</dbReference>
<evidence type="ECO:0000256" key="10">
    <source>
        <dbReference type="ARBA" id="ARBA00049325"/>
    </source>
</evidence>
<keyword evidence="7" id="KW-0007">Acetylation</keyword>
<dbReference type="PANTHER" id="PTHR43807">
    <property type="entry name" value="FI04487P"/>
    <property type="match status" value="1"/>
</dbReference>
<evidence type="ECO:0000313" key="12">
    <source>
        <dbReference type="EMBL" id="EEB12842.1"/>
    </source>
</evidence>
<dbReference type="CDD" id="cd00609">
    <property type="entry name" value="AAT_like"/>
    <property type="match status" value="1"/>
</dbReference>
<organism>
    <name type="scientific">Pediculus humanus subsp. corporis</name>
    <name type="common">Body louse</name>
    <dbReference type="NCBI Taxonomy" id="121224"/>
    <lineage>
        <taxon>Eukaryota</taxon>
        <taxon>Metazoa</taxon>
        <taxon>Ecdysozoa</taxon>
        <taxon>Arthropoda</taxon>
        <taxon>Hexapoda</taxon>
        <taxon>Insecta</taxon>
        <taxon>Pterygota</taxon>
        <taxon>Neoptera</taxon>
        <taxon>Paraneoptera</taxon>
        <taxon>Psocodea</taxon>
        <taxon>Troctomorpha</taxon>
        <taxon>Phthiraptera</taxon>
        <taxon>Anoplura</taxon>
        <taxon>Pediculidae</taxon>
        <taxon>Pediculus</taxon>
    </lineage>
</organism>
<evidence type="ECO:0000256" key="7">
    <source>
        <dbReference type="ARBA" id="ARBA00022990"/>
    </source>
</evidence>
<dbReference type="GO" id="GO:0016212">
    <property type="term" value="F:kynurenine-oxoglutarate transaminase activity"/>
    <property type="evidence" value="ECO:0007669"/>
    <property type="project" value="TreeGrafter"/>
</dbReference>
<dbReference type="InterPro" id="IPR015421">
    <property type="entry name" value="PyrdxlP-dep_Trfase_major"/>
</dbReference>
<dbReference type="HOGENOM" id="CLU_017584_4_0_1"/>
<dbReference type="PANTHER" id="PTHR43807:SF20">
    <property type="entry name" value="FI04487P"/>
    <property type="match status" value="1"/>
</dbReference>
<keyword evidence="8 12" id="KW-0456">Lyase</keyword>
<dbReference type="GeneID" id="8237385"/>
<comment type="catalytic activity">
    <reaction evidence="10">
        <text>an S-substituted L-cysteine + H2O = a thiol + pyruvate + NH4(+)</text>
        <dbReference type="Rhea" id="RHEA:18121"/>
        <dbReference type="ChEBI" id="CHEBI:15361"/>
        <dbReference type="ChEBI" id="CHEBI:15377"/>
        <dbReference type="ChEBI" id="CHEBI:28938"/>
        <dbReference type="ChEBI" id="CHEBI:29256"/>
        <dbReference type="ChEBI" id="CHEBI:58717"/>
        <dbReference type="EC" id="4.4.1.13"/>
    </reaction>
    <physiologicalReaction direction="left-to-right" evidence="10">
        <dbReference type="Rhea" id="RHEA:18122"/>
    </physiologicalReaction>
</comment>
<evidence type="ECO:0000256" key="8">
    <source>
        <dbReference type="ARBA" id="ARBA00023239"/>
    </source>
</evidence>
<dbReference type="GO" id="GO:0030170">
    <property type="term" value="F:pyridoxal phosphate binding"/>
    <property type="evidence" value="ECO:0007669"/>
    <property type="project" value="InterPro"/>
</dbReference>
<dbReference type="EC" id="4.4.1.13" evidence="12"/>
<dbReference type="EC" id="2.6.1.64" evidence="12"/>
<keyword evidence="4 12" id="KW-0032">Aminotransferase</keyword>
<evidence type="ECO:0000259" key="11">
    <source>
        <dbReference type="Pfam" id="PF00155"/>
    </source>
</evidence>
<dbReference type="RefSeq" id="XP_002425580.1">
    <property type="nucleotide sequence ID" value="XM_002425535.1"/>
</dbReference>
<dbReference type="InterPro" id="IPR015424">
    <property type="entry name" value="PyrdxlP-dep_Trfase"/>
</dbReference>
<sequence length="467" mass="52763">MLNSVREILTNFKSSELIKNKLIPVYGFIQKATSNCFQSEARMSSLNSNKFNLPDRFLGSEKSVWVEYIQLAAEHKPLNLGQGFPDFAAPEYVTKALAEATTGSNVLINQYTRGFGHPRLATAIAKLYSKLLGREINPFKEVLVTAGAYEALFSTISGHIKPGDEAIIIEPFFDCYVPMVKTCGGKPVMIPLKPRKTTTPISSADWVFDKDELSKLFNSKTKLIIVNTPHNPIGKVFTLDELQFIADLCKKWDVLCISDEVYEWIVYEPNKHIRIASLPGMWDRTITIGSAGKTFSVTGWKIGWAYGPANLLYNAQVVHQNCVYTCSTPIQEALASGFELETERLGSNECYFNSLPKELEPKKKKIVDMLTEIGMVPTVPEGGYFVVADWSPLENKVDLSKETDSYKDYKFTKWMTKNVGLLGIPPSAFYDDHHKHLGENYVRYCFIKRDENLEKASEILKKWKSRL</sequence>
<dbReference type="FunFam" id="3.90.1150.10:FF:000275">
    <property type="entry name" value="kynurenine--oxoglutarate transaminase 1"/>
    <property type="match status" value="1"/>
</dbReference>
<dbReference type="KEGG" id="phu:Phum_PHUM210690"/>
<dbReference type="VEuPathDB" id="VectorBase:PHUM210690"/>
<keyword evidence="5 12" id="KW-0808">Transferase</keyword>
<dbReference type="eggNOG" id="KOG0257">
    <property type="taxonomic scope" value="Eukaryota"/>
</dbReference>
<reference evidence="12" key="1">
    <citation type="submission" date="2007-04" db="EMBL/GenBank/DDBJ databases">
        <title>Annotation of Pediculus humanus corporis strain USDA.</title>
        <authorList>
            <person name="Kirkness E."/>
            <person name="Hannick L."/>
            <person name="Hass B."/>
            <person name="Bruggner R."/>
            <person name="Lawson D."/>
            <person name="Bidwell S."/>
            <person name="Joardar V."/>
            <person name="Caler E."/>
            <person name="Walenz B."/>
            <person name="Inman J."/>
            <person name="Schobel S."/>
            <person name="Galinsky K."/>
            <person name="Amedeo P."/>
            <person name="Strausberg R."/>
        </authorList>
    </citation>
    <scope>NUCLEOTIDE SEQUENCE</scope>
    <source>
        <strain evidence="12">USDA</strain>
    </source>
</reference>
<comment type="similarity">
    <text evidence="2">Belongs to the class-I pyridoxal-phosphate-dependent aminotransferase family.</text>
</comment>
<dbReference type="GO" id="GO:0047316">
    <property type="term" value="F:glutamine-phenylpyruvate transaminase activity"/>
    <property type="evidence" value="ECO:0007669"/>
    <property type="project" value="UniProtKB-EC"/>
</dbReference>
<protein>
    <submittedName>
        <fullName evidence="12">Kynurenine/oxoglutarate transaminase 1, putative</fullName>
        <ecNumber evidence="12">2.6.1.64</ecNumber>
        <ecNumber evidence="12">4.4.1.13</ecNumber>
    </submittedName>
</protein>
<dbReference type="Pfam" id="PF00155">
    <property type="entry name" value="Aminotran_1_2"/>
    <property type="match status" value="1"/>
</dbReference>
<dbReference type="GO" id="GO:0005739">
    <property type="term" value="C:mitochondrion"/>
    <property type="evidence" value="ECO:0007669"/>
    <property type="project" value="TreeGrafter"/>
</dbReference>
<dbReference type="Proteomes" id="UP000009046">
    <property type="component" value="Unassembled WGS sequence"/>
</dbReference>
<dbReference type="GO" id="GO:0047804">
    <property type="term" value="F:cysteine-S-conjugate beta-lyase activity"/>
    <property type="evidence" value="ECO:0007669"/>
    <property type="project" value="UniProtKB-EC"/>
</dbReference>
<evidence type="ECO:0000256" key="6">
    <source>
        <dbReference type="ARBA" id="ARBA00022898"/>
    </source>
</evidence>
<dbReference type="OMA" id="PRDFKLC"/>
<comment type="cofactor">
    <cofactor evidence="1">
        <name>pyridoxal 5'-phosphate</name>
        <dbReference type="ChEBI" id="CHEBI:597326"/>
    </cofactor>
</comment>
<comment type="subunit">
    <text evidence="3">Homodimer.</text>
</comment>
<dbReference type="InterPro" id="IPR015422">
    <property type="entry name" value="PyrdxlP-dep_Trfase_small"/>
</dbReference>
<accession>E0VHR9</accession>
<evidence type="ECO:0000256" key="3">
    <source>
        <dbReference type="ARBA" id="ARBA00011738"/>
    </source>
</evidence>
<dbReference type="EMBL" id="DS235171">
    <property type="protein sequence ID" value="EEB12842.1"/>
    <property type="molecule type" value="Genomic_DNA"/>
</dbReference>
<dbReference type="FunFam" id="3.40.640.10:FF:000024">
    <property type="entry name" value="Kynurenine--oxoglutarate transaminase 3"/>
    <property type="match status" value="1"/>
</dbReference>
<dbReference type="EMBL" id="AAZO01002430">
    <property type="status" value="NOT_ANNOTATED_CDS"/>
    <property type="molecule type" value="Genomic_DNA"/>
</dbReference>
<reference evidence="12" key="2">
    <citation type="submission" date="2007-04" db="EMBL/GenBank/DDBJ databases">
        <title>The genome of the human body louse.</title>
        <authorList>
            <consortium name="The Human Body Louse Genome Consortium"/>
            <person name="Kirkness E."/>
            <person name="Walenz B."/>
            <person name="Hass B."/>
            <person name="Bruggner R."/>
            <person name="Strausberg R."/>
        </authorList>
    </citation>
    <scope>NUCLEOTIDE SEQUENCE</scope>
    <source>
        <strain evidence="12">USDA</strain>
    </source>
</reference>
<evidence type="ECO:0000256" key="2">
    <source>
        <dbReference type="ARBA" id="ARBA00007441"/>
    </source>
</evidence>
<evidence type="ECO:0000256" key="9">
    <source>
        <dbReference type="ARBA" id="ARBA00024016"/>
    </source>
</evidence>
<dbReference type="UniPathway" id="UPA00334">
    <property type="reaction ID" value="UER00726"/>
</dbReference>
<dbReference type="GO" id="GO:0097053">
    <property type="term" value="P:L-kynurenine catabolic process"/>
    <property type="evidence" value="ECO:0007669"/>
    <property type="project" value="UniProtKB-UniPathway"/>
</dbReference>
<dbReference type="InterPro" id="IPR004839">
    <property type="entry name" value="Aminotransferase_I/II_large"/>
</dbReference>
<gene>
    <name evidence="13" type="primary">8237385</name>
    <name evidence="12" type="ORF">Phum_PHUM210690</name>
</gene>
<dbReference type="OrthoDB" id="2414662at2759"/>
<evidence type="ECO:0000256" key="5">
    <source>
        <dbReference type="ARBA" id="ARBA00022679"/>
    </source>
</evidence>
<name>E0VHR9_PEDHC</name>
<dbReference type="FunFam" id="3.90.1150.10:FF:000021">
    <property type="entry name" value="Kynurenine--oxoglutarate transaminase 3"/>
    <property type="match status" value="1"/>
</dbReference>
<keyword evidence="6" id="KW-0663">Pyridoxal phosphate</keyword>
<dbReference type="EnsemblMetazoa" id="PHUM210690-RA">
    <property type="protein sequence ID" value="PHUM210690-PA"/>
    <property type="gene ID" value="PHUM210690"/>
</dbReference>
<evidence type="ECO:0000256" key="4">
    <source>
        <dbReference type="ARBA" id="ARBA00022576"/>
    </source>
</evidence>
<dbReference type="FunCoup" id="E0VHR9">
    <property type="interactions" value="1521"/>
</dbReference>
<evidence type="ECO:0000313" key="13">
    <source>
        <dbReference type="EnsemblMetazoa" id="PHUM210690-PA"/>
    </source>
</evidence>
<comment type="pathway">
    <text evidence="9">Amino-acid degradation; L-kynurenine degradation; kynurenate from L-kynurenine: step 1/2.</text>
</comment>
<dbReference type="InParanoid" id="E0VHR9"/>
<keyword evidence="14" id="KW-1185">Reference proteome</keyword>